<feature type="region of interest" description="Disordered" evidence="1">
    <location>
        <begin position="1"/>
        <end position="30"/>
    </location>
</feature>
<evidence type="ECO:0000256" key="1">
    <source>
        <dbReference type="SAM" id="MobiDB-lite"/>
    </source>
</evidence>
<dbReference type="EMBL" id="BK016086">
    <property type="protein sequence ID" value="DAF93538.1"/>
    <property type="molecule type" value="Genomic_DNA"/>
</dbReference>
<proteinExistence type="predicted"/>
<organism evidence="2">
    <name type="scientific">Myoviridae sp. ctshb19</name>
    <dbReference type="NCBI Taxonomy" id="2825194"/>
    <lineage>
        <taxon>Viruses</taxon>
        <taxon>Duplodnaviria</taxon>
        <taxon>Heunggongvirae</taxon>
        <taxon>Uroviricota</taxon>
        <taxon>Caudoviricetes</taxon>
    </lineage>
</organism>
<evidence type="ECO:0000313" key="2">
    <source>
        <dbReference type="EMBL" id="DAF93538.1"/>
    </source>
</evidence>
<reference evidence="2" key="1">
    <citation type="journal article" date="2021" name="Proc. Natl. Acad. Sci. U.S.A.">
        <title>A Catalog of Tens of Thousands of Viruses from Human Metagenomes Reveals Hidden Associations with Chronic Diseases.</title>
        <authorList>
            <person name="Tisza M.J."/>
            <person name="Buck C.B."/>
        </authorList>
    </citation>
    <scope>NUCLEOTIDE SEQUENCE</scope>
    <source>
        <strain evidence="2">Ctshb19</strain>
    </source>
</reference>
<name>A0A8S5UGL6_9CAUD</name>
<accession>A0A8S5UGL6</accession>
<feature type="compositionally biased region" description="Basic residues" evidence="1">
    <location>
        <begin position="1"/>
        <end position="14"/>
    </location>
</feature>
<sequence>MGWRQCQRRTRSKNGGRSPSSYRVFAPTWN</sequence>
<protein>
    <submittedName>
        <fullName evidence="2">Uncharacterized protein</fullName>
    </submittedName>
</protein>